<reference evidence="2 3" key="1">
    <citation type="journal article" date="2015" name="Genome Biol. Evol.">
        <title>Comparative Genomics of a Bacterivorous Green Alga Reveals Evolutionary Causalities and Consequences of Phago-Mixotrophic Mode of Nutrition.</title>
        <authorList>
            <person name="Burns J.A."/>
            <person name="Paasch A."/>
            <person name="Narechania A."/>
            <person name="Kim E."/>
        </authorList>
    </citation>
    <scope>NUCLEOTIDE SEQUENCE [LARGE SCALE GENOMIC DNA]</scope>
    <source>
        <strain evidence="2 3">PLY_AMNH</strain>
    </source>
</reference>
<evidence type="ECO:0000313" key="2">
    <source>
        <dbReference type="EMBL" id="KAK3289426.1"/>
    </source>
</evidence>
<proteinExistence type="predicted"/>
<dbReference type="Proteomes" id="UP001190700">
    <property type="component" value="Unassembled WGS sequence"/>
</dbReference>
<dbReference type="GO" id="GO:0016491">
    <property type="term" value="F:oxidoreductase activity"/>
    <property type="evidence" value="ECO:0007669"/>
    <property type="project" value="InterPro"/>
</dbReference>
<dbReference type="InterPro" id="IPR036249">
    <property type="entry name" value="Thioredoxin-like_sf"/>
</dbReference>
<sequence length="242" mass="26857">MTPRIYWQAKHPGISLKIFLRNLRAHAGLDLFHAKNPKVAVQLNVTRHPYSFNGDSPPSNTPQGEEKTWHDGLLPYCGGSEKTRAAAESQMQALASIAGIRFDYGVQTNWHPVDSQRLMWWAGRHGKQEEYMSALAHRHFECRESASHATTLLKVVEEVGLSIEAAEKFLAGGELSEEVWRSYGSTIHEKGIDAIPFFVFNGPGSNGGPFRQGPGKATIIRGSADPKTFLQVFQELCDNQGK</sequence>
<dbReference type="Gene3D" id="3.40.30.10">
    <property type="entry name" value="Glutaredoxin"/>
    <property type="match status" value="1"/>
</dbReference>
<dbReference type="AlphaFoldDB" id="A0AAE0LL54"/>
<evidence type="ECO:0000313" key="3">
    <source>
        <dbReference type="Proteomes" id="UP001190700"/>
    </source>
</evidence>
<name>A0AAE0LL54_9CHLO</name>
<dbReference type="SUPFAM" id="SSF52833">
    <property type="entry name" value="Thioredoxin-like"/>
    <property type="match status" value="1"/>
</dbReference>
<keyword evidence="3" id="KW-1185">Reference proteome</keyword>
<dbReference type="InterPro" id="IPR001853">
    <property type="entry name" value="DSBA-like_thioredoxin_dom"/>
</dbReference>
<gene>
    <name evidence="2" type="ORF">CYMTET_3146</name>
</gene>
<protein>
    <recommendedName>
        <fullName evidence="1">DSBA-like thioredoxin domain-containing protein</fullName>
    </recommendedName>
</protein>
<dbReference type="EMBL" id="LGRX02000134">
    <property type="protein sequence ID" value="KAK3289426.1"/>
    <property type="molecule type" value="Genomic_DNA"/>
</dbReference>
<organism evidence="2 3">
    <name type="scientific">Cymbomonas tetramitiformis</name>
    <dbReference type="NCBI Taxonomy" id="36881"/>
    <lineage>
        <taxon>Eukaryota</taxon>
        <taxon>Viridiplantae</taxon>
        <taxon>Chlorophyta</taxon>
        <taxon>Pyramimonadophyceae</taxon>
        <taxon>Pyramimonadales</taxon>
        <taxon>Pyramimonadaceae</taxon>
        <taxon>Cymbomonas</taxon>
    </lineage>
</organism>
<evidence type="ECO:0000259" key="1">
    <source>
        <dbReference type="Pfam" id="PF01323"/>
    </source>
</evidence>
<accession>A0AAE0LL54</accession>
<comment type="caution">
    <text evidence="2">The sequence shown here is derived from an EMBL/GenBank/DDBJ whole genome shotgun (WGS) entry which is preliminary data.</text>
</comment>
<dbReference type="Pfam" id="PF01323">
    <property type="entry name" value="DSBA"/>
    <property type="match status" value="1"/>
</dbReference>
<feature type="domain" description="DSBA-like thioredoxin" evidence="1">
    <location>
        <begin position="41"/>
        <end position="207"/>
    </location>
</feature>